<evidence type="ECO:0000256" key="1">
    <source>
        <dbReference type="SAM" id="MobiDB-lite"/>
    </source>
</evidence>
<gene>
    <name evidence="2" type="ORF">ACFQ34_18185</name>
</gene>
<reference evidence="3" key="1">
    <citation type="journal article" date="2019" name="Int. J. Syst. Evol. Microbiol.">
        <title>The Global Catalogue of Microorganisms (GCM) 10K type strain sequencing project: providing services to taxonomists for standard genome sequencing and annotation.</title>
        <authorList>
            <consortium name="The Broad Institute Genomics Platform"/>
            <consortium name="The Broad Institute Genome Sequencing Center for Infectious Disease"/>
            <person name="Wu L."/>
            <person name="Ma J."/>
        </authorList>
    </citation>
    <scope>NUCLEOTIDE SEQUENCE [LARGE SCALE GENOMIC DNA]</scope>
    <source>
        <strain evidence="3">CCUG 49018</strain>
    </source>
</reference>
<dbReference type="RefSeq" id="WP_379653038.1">
    <property type="nucleotide sequence ID" value="NZ_JBHTMB010000152.1"/>
</dbReference>
<dbReference type="Proteomes" id="UP001597182">
    <property type="component" value="Unassembled WGS sequence"/>
</dbReference>
<feature type="non-terminal residue" evidence="2">
    <location>
        <position position="1"/>
    </location>
</feature>
<accession>A0ABW3VLL0</accession>
<evidence type="ECO:0000313" key="2">
    <source>
        <dbReference type="EMBL" id="MFD1235220.1"/>
    </source>
</evidence>
<protein>
    <submittedName>
        <fullName evidence="2">Uncharacterized protein</fullName>
    </submittedName>
</protein>
<feature type="region of interest" description="Disordered" evidence="1">
    <location>
        <begin position="1"/>
        <end position="22"/>
    </location>
</feature>
<dbReference type="EMBL" id="JBHTMB010000152">
    <property type="protein sequence ID" value="MFD1235220.1"/>
    <property type="molecule type" value="Genomic_DNA"/>
</dbReference>
<name>A0ABW3VLL0_9PSEU</name>
<proteinExistence type="predicted"/>
<organism evidence="2 3">
    <name type="scientific">Pseudonocardia benzenivorans</name>
    <dbReference type="NCBI Taxonomy" id="228005"/>
    <lineage>
        <taxon>Bacteria</taxon>
        <taxon>Bacillati</taxon>
        <taxon>Actinomycetota</taxon>
        <taxon>Actinomycetes</taxon>
        <taxon>Pseudonocardiales</taxon>
        <taxon>Pseudonocardiaceae</taxon>
        <taxon>Pseudonocardia</taxon>
    </lineage>
</organism>
<evidence type="ECO:0000313" key="3">
    <source>
        <dbReference type="Proteomes" id="UP001597182"/>
    </source>
</evidence>
<sequence length="67" mass="7409">TETSRHPGQLHRSSDTPGEVGDAVETGAERLRDHLRRPYRPQQRKLAITEAGSTVHLTLPLDLLVAT</sequence>
<comment type="caution">
    <text evidence="2">The sequence shown here is derived from an EMBL/GenBank/DDBJ whole genome shotgun (WGS) entry which is preliminary data.</text>
</comment>
<keyword evidence="3" id="KW-1185">Reference proteome</keyword>